<dbReference type="Proteomes" id="UP001417504">
    <property type="component" value="Unassembled WGS sequence"/>
</dbReference>
<dbReference type="AlphaFoldDB" id="A0AAP0J007"/>
<gene>
    <name evidence="1" type="ORF">Sjap_014122</name>
</gene>
<dbReference type="EMBL" id="JBBNAE010000005">
    <property type="protein sequence ID" value="KAK9124520.1"/>
    <property type="molecule type" value="Genomic_DNA"/>
</dbReference>
<name>A0AAP0J007_9MAGN</name>
<comment type="caution">
    <text evidence="1">The sequence shown here is derived from an EMBL/GenBank/DDBJ whole genome shotgun (WGS) entry which is preliminary data.</text>
</comment>
<sequence>MDTRATIHIEENATPEGLDFNGQGECGQACRGTAEKKEYIEEVENKERRIGFEG</sequence>
<proteinExistence type="predicted"/>
<protein>
    <submittedName>
        <fullName evidence="1">Uncharacterized protein</fullName>
    </submittedName>
</protein>
<reference evidence="1 2" key="1">
    <citation type="submission" date="2024-01" db="EMBL/GenBank/DDBJ databases">
        <title>Genome assemblies of Stephania.</title>
        <authorList>
            <person name="Yang L."/>
        </authorList>
    </citation>
    <scope>NUCLEOTIDE SEQUENCE [LARGE SCALE GENOMIC DNA]</scope>
    <source>
        <strain evidence="1">QJT</strain>
        <tissue evidence="1">Leaf</tissue>
    </source>
</reference>
<evidence type="ECO:0000313" key="1">
    <source>
        <dbReference type="EMBL" id="KAK9124520.1"/>
    </source>
</evidence>
<accession>A0AAP0J007</accession>
<evidence type="ECO:0000313" key="2">
    <source>
        <dbReference type="Proteomes" id="UP001417504"/>
    </source>
</evidence>
<organism evidence="1 2">
    <name type="scientific">Stephania japonica</name>
    <dbReference type="NCBI Taxonomy" id="461633"/>
    <lineage>
        <taxon>Eukaryota</taxon>
        <taxon>Viridiplantae</taxon>
        <taxon>Streptophyta</taxon>
        <taxon>Embryophyta</taxon>
        <taxon>Tracheophyta</taxon>
        <taxon>Spermatophyta</taxon>
        <taxon>Magnoliopsida</taxon>
        <taxon>Ranunculales</taxon>
        <taxon>Menispermaceae</taxon>
        <taxon>Menispermoideae</taxon>
        <taxon>Cissampelideae</taxon>
        <taxon>Stephania</taxon>
    </lineage>
</organism>
<keyword evidence="2" id="KW-1185">Reference proteome</keyword>